<dbReference type="Proteomes" id="UP000054302">
    <property type="component" value="Unassembled WGS sequence"/>
</dbReference>
<proteinExistence type="predicted"/>
<dbReference type="EMBL" id="KN847523">
    <property type="protein sequence ID" value="KIV90883.1"/>
    <property type="molecule type" value="Genomic_DNA"/>
</dbReference>
<feature type="region of interest" description="Disordered" evidence="1">
    <location>
        <begin position="234"/>
        <end position="259"/>
    </location>
</feature>
<keyword evidence="3" id="KW-1185">Reference proteome</keyword>
<protein>
    <submittedName>
        <fullName evidence="2">Uncharacterized protein</fullName>
    </submittedName>
</protein>
<evidence type="ECO:0000313" key="3">
    <source>
        <dbReference type="Proteomes" id="UP000054302"/>
    </source>
</evidence>
<evidence type="ECO:0000256" key="1">
    <source>
        <dbReference type="SAM" id="MobiDB-lite"/>
    </source>
</evidence>
<name>A0A0D1ZVN5_EXOME</name>
<feature type="region of interest" description="Disordered" evidence="1">
    <location>
        <begin position="326"/>
        <end position="359"/>
    </location>
</feature>
<feature type="compositionally biased region" description="Polar residues" evidence="1">
    <location>
        <begin position="250"/>
        <end position="259"/>
    </location>
</feature>
<reference evidence="2 3" key="1">
    <citation type="submission" date="2015-01" db="EMBL/GenBank/DDBJ databases">
        <title>The Genome Sequence of Exophiala mesophila CBS40295.</title>
        <authorList>
            <consortium name="The Broad Institute Genomics Platform"/>
            <person name="Cuomo C."/>
            <person name="de Hoog S."/>
            <person name="Gorbushina A."/>
            <person name="Stielow B."/>
            <person name="Teixiera M."/>
            <person name="Abouelleil A."/>
            <person name="Chapman S.B."/>
            <person name="Priest M."/>
            <person name="Young S.K."/>
            <person name="Wortman J."/>
            <person name="Nusbaum C."/>
            <person name="Birren B."/>
        </authorList>
    </citation>
    <scope>NUCLEOTIDE SEQUENCE [LARGE SCALE GENOMIC DNA]</scope>
    <source>
        <strain evidence="2 3">CBS 40295</strain>
    </source>
</reference>
<dbReference type="VEuPathDB" id="FungiDB:PV10_05487"/>
<accession>A0A0D1ZVN5</accession>
<gene>
    <name evidence="2" type="ORF">PV10_05487</name>
</gene>
<feature type="compositionally biased region" description="Low complexity" evidence="1">
    <location>
        <begin position="327"/>
        <end position="344"/>
    </location>
</feature>
<organism evidence="2 3">
    <name type="scientific">Exophiala mesophila</name>
    <name type="common">Black yeast-like fungus</name>
    <dbReference type="NCBI Taxonomy" id="212818"/>
    <lineage>
        <taxon>Eukaryota</taxon>
        <taxon>Fungi</taxon>
        <taxon>Dikarya</taxon>
        <taxon>Ascomycota</taxon>
        <taxon>Pezizomycotina</taxon>
        <taxon>Eurotiomycetes</taxon>
        <taxon>Chaetothyriomycetidae</taxon>
        <taxon>Chaetothyriales</taxon>
        <taxon>Herpotrichiellaceae</taxon>
        <taxon>Exophiala</taxon>
    </lineage>
</organism>
<dbReference type="AlphaFoldDB" id="A0A0D1ZVN5"/>
<dbReference type="HOGENOM" id="CLU_723685_0_0_1"/>
<dbReference type="GeneID" id="27323332"/>
<evidence type="ECO:0000313" key="2">
    <source>
        <dbReference type="EMBL" id="KIV90883.1"/>
    </source>
</evidence>
<sequence length="382" mass="41975">MGMDAIESGLNCEKTWTEFFSCSFPESPERAERLLRLSLRIPGSKIQLDEVDKMARLEEMTRQQYGPGGPDHSQIARISAKLVASVFYFDLEARLGEHITGFVKCRFCQDRTYDGPLAQLARGLRKLRPSARRFLVYPNALSPQWQTVEIPDTMLEGVLLEDLSFEIRVTFDVPDQAMTSRICLLLDLDPPTAETISGFPRVIQNKEATQSQPRPSHILSLASYRSFANRSEAVGSMPSYRPSPDVSHSFPASPNSLAGSETGRILASPSPTTSDWISNQRLLAEGYFNNSSSLPNNEMDGPTVPAAYSAPSLASLPTGYHSKMVKGPSGSSTPMSYPGMSSSGGPTGRGIKPGFEETSKLSKFSKMLDEYSGGLRRKKPQM</sequence>
<dbReference type="RefSeq" id="XP_016222457.1">
    <property type="nucleotide sequence ID" value="XM_016370164.1"/>
</dbReference>